<proteinExistence type="predicted"/>
<dbReference type="STRING" id="546874.SAMN04488544_3331"/>
<evidence type="ECO:0000313" key="3">
    <source>
        <dbReference type="Proteomes" id="UP000198825"/>
    </source>
</evidence>
<keyword evidence="1" id="KW-0472">Membrane</keyword>
<dbReference type="RefSeq" id="WP_172825812.1">
    <property type="nucleotide sequence ID" value="NZ_LT629799.1"/>
</dbReference>
<evidence type="ECO:0000313" key="2">
    <source>
        <dbReference type="EMBL" id="SDV00523.1"/>
    </source>
</evidence>
<reference evidence="3" key="1">
    <citation type="submission" date="2016-10" db="EMBL/GenBank/DDBJ databases">
        <authorList>
            <person name="Varghese N."/>
            <person name="Submissions S."/>
        </authorList>
    </citation>
    <scope>NUCLEOTIDE SEQUENCE [LARGE SCALE GENOMIC DNA]</scope>
    <source>
        <strain evidence="3">DSM 21743</strain>
    </source>
</reference>
<evidence type="ECO:0000256" key="1">
    <source>
        <dbReference type="SAM" id="Phobius"/>
    </source>
</evidence>
<accession>A0A1H2N4M4</accession>
<dbReference type="Proteomes" id="UP000198825">
    <property type="component" value="Chromosome I"/>
</dbReference>
<gene>
    <name evidence="2" type="ORF">SAMN04488544_3331</name>
</gene>
<keyword evidence="1" id="KW-0812">Transmembrane</keyword>
<name>A0A1H2N4M4_9ACTN</name>
<sequence length="72" mass="7460">MKIKNVAALVVGVLVVLQVGLRAPASTRTRRAHDERGLSQSAETAILLAGAVVVAGIVVTVITAFVKSKLPK</sequence>
<keyword evidence="1" id="KW-1133">Transmembrane helix</keyword>
<dbReference type="AlphaFoldDB" id="A0A1H2N4M4"/>
<dbReference type="EMBL" id="LT629799">
    <property type="protein sequence ID" value="SDV00523.1"/>
    <property type="molecule type" value="Genomic_DNA"/>
</dbReference>
<keyword evidence="3" id="KW-1185">Reference proteome</keyword>
<feature type="transmembrane region" description="Helical" evidence="1">
    <location>
        <begin position="46"/>
        <end position="66"/>
    </location>
</feature>
<organism evidence="2 3">
    <name type="scientific">Microlunatus sagamiharensis</name>
    <dbReference type="NCBI Taxonomy" id="546874"/>
    <lineage>
        <taxon>Bacteria</taxon>
        <taxon>Bacillati</taxon>
        <taxon>Actinomycetota</taxon>
        <taxon>Actinomycetes</taxon>
        <taxon>Propionibacteriales</taxon>
        <taxon>Propionibacteriaceae</taxon>
        <taxon>Microlunatus</taxon>
    </lineage>
</organism>
<protein>
    <submittedName>
        <fullName evidence="2">Uncharacterized protein</fullName>
    </submittedName>
</protein>